<keyword evidence="1" id="KW-0812">Transmembrane</keyword>
<organism evidence="4 5">
    <name type="scientific">Bacillus spongiae</name>
    <dbReference type="NCBI Taxonomy" id="2683610"/>
    <lineage>
        <taxon>Bacteria</taxon>
        <taxon>Bacillati</taxon>
        <taxon>Bacillota</taxon>
        <taxon>Bacilli</taxon>
        <taxon>Bacillales</taxon>
        <taxon>Bacillaceae</taxon>
        <taxon>Bacillus</taxon>
    </lineage>
</organism>
<feature type="domain" description="RNA polymerase sigma factor 70 region 4 type 2" evidence="2">
    <location>
        <begin position="102"/>
        <end position="148"/>
    </location>
</feature>
<dbReference type="Gene3D" id="2.60.40.1630">
    <property type="entry name" value="bacillus anthracis domain"/>
    <property type="match status" value="1"/>
</dbReference>
<dbReference type="Proteomes" id="UP001312865">
    <property type="component" value="Unassembled WGS sequence"/>
</dbReference>
<dbReference type="InterPro" id="IPR013249">
    <property type="entry name" value="RNA_pol_sigma70_r4_t2"/>
</dbReference>
<evidence type="ECO:0000259" key="2">
    <source>
        <dbReference type="Pfam" id="PF08281"/>
    </source>
</evidence>
<reference evidence="4 5" key="1">
    <citation type="journal article" date="2018" name="J. Microbiol.">
        <title>Bacillus spongiae sp. nov., isolated from sponge of Jeju Island.</title>
        <authorList>
            <person name="Lee G.E."/>
            <person name="Im W.T."/>
            <person name="Park J.S."/>
        </authorList>
    </citation>
    <scope>NUCLEOTIDE SEQUENCE [LARGE SCALE GENOMIC DNA]</scope>
    <source>
        <strain evidence="4 5">135PIL107-10</strain>
    </source>
</reference>
<gene>
    <name evidence="4" type="ORF">WAK64_00615</name>
</gene>
<protein>
    <submittedName>
        <fullName evidence="4">DUF4179 domain-containing protein</fullName>
    </submittedName>
</protein>
<dbReference type="InterPro" id="IPR013324">
    <property type="entry name" value="RNA_pol_sigma_r3/r4-like"/>
</dbReference>
<keyword evidence="1" id="KW-1133">Transmembrane helix</keyword>
<evidence type="ECO:0000259" key="3">
    <source>
        <dbReference type="Pfam" id="PF13786"/>
    </source>
</evidence>
<dbReference type="InterPro" id="IPR025436">
    <property type="entry name" value="DUF4179"/>
</dbReference>
<name>A0ABU8H8P5_9BACI</name>
<comment type="caution">
    <text evidence="4">The sequence shown here is derived from an EMBL/GenBank/DDBJ whole genome shotgun (WGS) entry which is preliminary data.</text>
</comment>
<accession>A0ABU8H8P5</accession>
<feature type="transmembrane region" description="Helical" evidence="1">
    <location>
        <begin position="247"/>
        <end position="275"/>
    </location>
</feature>
<dbReference type="SUPFAM" id="SSF88659">
    <property type="entry name" value="Sigma3 and sigma4 domains of RNA polymerase sigma factors"/>
    <property type="match status" value="1"/>
</dbReference>
<dbReference type="CDD" id="cd06171">
    <property type="entry name" value="Sigma70_r4"/>
    <property type="match status" value="1"/>
</dbReference>
<dbReference type="Pfam" id="PF08281">
    <property type="entry name" value="Sigma70_r4_2"/>
    <property type="match status" value="1"/>
</dbReference>
<evidence type="ECO:0000256" key="1">
    <source>
        <dbReference type="SAM" id="Phobius"/>
    </source>
</evidence>
<dbReference type="InterPro" id="IPR036388">
    <property type="entry name" value="WH-like_DNA-bd_sf"/>
</dbReference>
<dbReference type="Gene3D" id="1.10.10.10">
    <property type="entry name" value="Winged helix-like DNA-binding domain superfamily/Winged helix DNA-binding domain"/>
    <property type="match status" value="1"/>
</dbReference>
<dbReference type="EMBL" id="JBBAXC010000001">
    <property type="protein sequence ID" value="MEI5905566.1"/>
    <property type="molecule type" value="Genomic_DNA"/>
</dbReference>
<keyword evidence="1" id="KW-0472">Membrane</keyword>
<dbReference type="Pfam" id="PF13786">
    <property type="entry name" value="DUF4179"/>
    <property type="match status" value="1"/>
</dbReference>
<evidence type="ECO:0000313" key="5">
    <source>
        <dbReference type="Proteomes" id="UP001312865"/>
    </source>
</evidence>
<proteinExistence type="predicted"/>
<evidence type="ECO:0000313" key="4">
    <source>
        <dbReference type="EMBL" id="MEI5905566.1"/>
    </source>
</evidence>
<feature type="domain" description="DUF4179" evidence="3">
    <location>
        <begin position="241"/>
        <end position="329"/>
    </location>
</feature>
<keyword evidence="5" id="KW-1185">Reference proteome</keyword>
<sequence length="684" mass="79753">MIVEQADAILLGNIRKKNMDAIITWFEQRKHLFYNTGFVFLSNTQEMEEAFYQAIVTVHNKVHRQKKDRYLEAWMASIFIKECQSISKDGLENSLLISEPSQSIIHSLSKLESHYKEHIVLAYILGFTLDEVSHILQVSIETVKSRLFTGIHLLQKESSESCTNVQGTFIDYLGKNLPRPEKVELEIHLHTCEGCRHELSAFQDTILSLSNKTDDITIPDNLIEKVKNKVAETERRKENLKRKKTKWMVVASSFACLMIFLGFVTNGFTSVYYAWEDWQQQEDELLREYYKSGLGERLNLEKESNGVKVTIKSAIADEFQTLIYYEIEDTTGENQYMMNPYNDGITIENQHKLTNSDLIHQYFINILREKEKNKNKQVYKGTISLSPIVSDQETLEVRVTQLQKVVDDSSIGIGAYAEMDYTSGDWHFNIPVKKHSSIEHKLDQEVEIDGTPIKFEKLTIAPTITLLEYSLHSGEENMRIQGIQFDRLESKKKNAQFNGDISSNLFNGDRMTAQASFEPLYFDKLHELNVHFFSMQSSTDHFKSFEIDVSEGFPQSFQYLGNNISIERITVGNPTEIIITEEFSESRTYDQLDFEITPENEKNNFRTELSNWEYSYYDKNGNKYEEDEITYDFDTFFKLRFIPTRHEINYTYDNSDESFIPKKLKINRYIQTKYLDDVVNISID</sequence>
<dbReference type="RefSeq" id="WP_336584982.1">
    <property type="nucleotide sequence ID" value="NZ_JBBAXC010000001.1"/>
</dbReference>